<dbReference type="AlphaFoldDB" id="A0A124BYX1"/>
<feature type="signal peptide" evidence="1">
    <location>
        <begin position="1"/>
        <end position="22"/>
    </location>
</feature>
<dbReference type="VEuPathDB" id="FungiDB:An13g01500"/>
<gene>
    <name evidence="2" type="ORF">ABL_09542</name>
</gene>
<dbReference type="VEuPathDB" id="FungiDB:ASPNIDRAFT2_1170550"/>
<dbReference type="VEuPathDB" id="FungiDB:ATCC64974_24770"/>
<protein>
    <submittedName>
        <fullName evidence="2">Unnamed protein product</fullName>
    </submittedName>
</protein>
<evidence type="ECO:0000313" key="2">
    <source>
        <dbReference type="EMBL" id="GAQ46881.1"/>
    </source>
</evidence>
<reference evidence="3" key="1">
    <citation type="journal article" date="2016" name="Genome Announc.">
        <title>Draft genome sequence of Aspergillus niger strain An76.</title>
        <authorList>
            <person name="Gong W."/>
            <person name="Cheng Z."/>
            <person name="Zhang H."/>
            <person name="Liu L."/>
            <person name="Gao P."/>
            <person name="Wang L."/>
        </authorList>
    </citation>
    <scope>NUCLEOTIDE SEQUENCE [LARGE SCALE GENOMIC DNA]</scope>
    <source>
        <strain evidence="3">An76</strain>
    </source>
</reference>
<dbReference type="OMA" id="QLIDIHY"/>
<feature type="chain" id="PRO_5007170344" evidence="1">
    <location>
        <begin position="23"/>
        <end position="107"/>
    </location>
</feature>
<sequence length="107" mass="12420">MFFNKSSILATTLAVFASGTVGQIINIEYGSSEYNFHEQQVQLDQLTKLDYPGDYSYYSSPDYCDLYSNTQDDPTIAGFAHTGEFRERYLEAVYCYRPEHVYYEYHG</sequence>
<organism evidence="2 3">
    <name type="scientific">Aspergillus niger</name>
    <dbReference type="NCBI Taxonomy" id="5061"/>
    <lineage>
        <taxon>Eukaryota</taxon>
        <taxon>Fungi</taxon>
        <taxon>Dikarya</taxon>
        <taxon>Ascomycota</taxon>
        <taxon>Pezizomycotina</taxon>
        <taxon>Eurotiomycetes</taxon>
        <taxon>Eurotiomycetidae</taxon>
        <taxon>Eurotiales</taxon>
        <taxon>Aspergillaceae</taxon>
        <taxon>Aspergillus</taxon>
        <taxon>Aspergillus subgen. Circumdati</taxon>
    </lineage>
</organism>
<comment type="caution">
    <text evidence="2">The sequence shown here is derived from an EMBL/GenBank/DDBJ whole genome shotgun (WGS) entry which is preliminary data.</text>
</comment>
<dbReference type="Proteomes" id="UP000068243">
    <property type="component" value="Unassembled WGS sequence"/>
</dbReference>
<evidence type="ECO:0000256" key="1">
    <source>
        <dbReference type="SAM" id="SignalP"/>
    </source>
</evidence>
<proteinExistence type="predicted"/>
<dbReference type="EMBL" id="BCMY01000023">
    <property type="protein sequence ID" value="GAQ46881.1"/>
    <property type="molecule type" value="Genomic_DNA"/>
</dbReference>
<evidence type="ECO:0000313" key="3">
    <source>
        <dbReference type="Proteomes" id="UP000068243"/>
    </source>
</evidence>
<accession>A0A124BYX1</accession>
<name>A0A124BYX1_ASPNG</name>
<dbReference type="VEuPathDB" id="FungiDB:M747DRAFT_367234"/>
<keyword evidence="1" id="KW-0732">Signal</keyword>